<protein>
    <recommendedName>
        <fullName evidence="3">Holin</fullName>
    </recommendedName>
</protein>
<reference evidence="2" key="1">
    <citation type="submission" date="2020-05" db="EMBL/GenBank/DDBJ databases">
        <authorList>
            <person name="Chiriac C."/>
            <person name="Salcher M."/>
            <person name="Ghai R."/>
            <person name="Kavagutti S V."/>
        </authorList>
    </citation>
    <scope>NUCLEOTIDE SEQUENCE</scope>
</reference>
<name>A0A6J5T321_9CAUD</name>
<evidence type="ECO:0000313" key="1">
    <source>
        <dbReference type="EMBL" id="CAB4194279.1"/>
    </source>
</evidence>
<evidence type="ECO:0000313" key="2">
    <source>
        <dbReference type="EMBL" id="CAB4221960.1"/>
    </source>
</evidence>
<proteinExistence type="predicted"/>
<gene>
    <name evidence="1" type="ORF">UFOVP1261_24</name>
    <name evidence="2" type="ORF">UFOVP1650_12</name>
</gene>
<sequence length="61" mass="6478">MKTKLFVIFKSSAKALILLIGGWASFKLTGSWEIGSGVAIAIAPLLKMIDLNDDSIGLNAK</sequence>
<evidence type="ECO:0008006" key="3">
    <source>
        <dbReference type="Google" id="ProtNLM"/>
    </source>
</evidence>
<organism evidence="2">
    <name type="scientific">uncultured Caudovirales phage</name>
    <dbReference type="NCBI Taxonomy" id="2100421"/>
    <lineage>
        <taxon>Viruses</taxon>
        <taxon>Duplodnaviria</taxon>
        <taxon>Heunggongvirae</taxon>
        <taxon>Uroviricota</taxon>
        <taxon>Caudoviricetes</taxon>
        <taxon>Peduoviridae</taxon>
        <taxon>Maltschvirus</taxon>
        <taxon>Maltschvirus maltsch</taxon>
    </lineage>
</organism>
<dbReference type="EMBL" id="LR797517">
    <property type="protein sequence ID" value="CAB4221960.1"/>
    <property type="molecule type" value="Genomic_DNA"/>
</dbReference>
<dbReference type="EMBL" id="LR797209">
    <property type="protein sequence ID" value="CAB4194279.1"/>
    <property type="molecule type" value="Genomic_DNA"/>
</dbReference>
<accession>A0A6J5T321</accession>